<keyword evidence="1" id="KW-0472">Membrane</keyword>
<feature type="transmembrane region" description="Helical" evidence="1">
    <location>
        <begin position="119"/>
        <end position="142"/>
    </location>
</feature>
<keyword evidence="3" id="KW-1185">Reference proteome</keyword>
<protein>
    <recommendedName>
        <fullName evidence="4">Rhomboid family protein</fullName>
    </recommendedName>
</protein>
<feature type="transmembrane region" description="Helical" evidence="1">
    <location>
        <begin position="239"/>
        <end position="259"/>
    </location>
</feature>
<evidence type="ECO:0000256" key="1">
    <source>
        <dbReference type="SAM" id="Phobius"/>
    </source>
</evidence>
<proteinExistence type="predicted"/>
<evidence type="ECO:0000313" key="3">
    <source>
        <dbReference type="Proteomes" id="UP000199607"/>
    </source>
</evidence>
<feature type="transmembrane region" description="Helical" evidence="1">
    <location>
        <begin position="292"/>
        <end position="311"/>
    </location>
</feature>
<keyword evidence="1" id="KW-1133">Transmembrane helix</keyword>
<gene>
    <name evidence="2" type="ORF">SAMN04487950_4016</name>
</gene>
<feature type="transmembrane region" description="Helical" evidence="1">
    <location>
        <begin position="362"/>
        <end position="382"/>
    </location>
</feature>
<evidence type="ECO:0008006" key="4">
    <source>
        <dbReference type="Google" id="ProtNLM"/>
    </source>
</evidence>
<dbReference type="AlphaFoldDB" id="A0A1I4I710"/>
<feature type="transmembrane region" description="Helical" evidence="1">
    <location>
        <begin position="175"/>
        <end position="193"/>
    </location>
</feature>
<name>A0A1I4I710_9EURY</name>
<reference evidence="3" key="1">
    <citation type="submission" date="2016-10" db="EMBL/GenBank/DDBJ databases">
        <authorList>
            <person name="Varghese N."/>
            <person name="Submissions S."/>
        </authorList>
    </citation>
    <scope>NUCLEOTIDE SEQUENCE [LARGE SCALE GENOMIC DNA]</scope>
    <source>
        <strain evidence="3">CGMCC 1.7738</strain>
    </source>
</reference>
<sequence length="385" mass="41523">MLQGPALQPLKVRCARALVGLLDIELDFLPFFEVWAADVFHVEEHVLVCVLSLDESVSACVVEESDSTFCHSQLLHHLLYQKNLYTCGFGSKHQNDPERYTSGVVLTAMTSWRGGGKRASAGVGIGVLLGVAALLVGIHAFLPASLQTRLAFDHDGPTLLSLLTAAYVHVDDAHLFGNLVGYVVVASVTYLLCRQLDRERWFWLTTALLLVALPVLVNLANYLALATWFPWMEPVNRGFSGVVAGFGGFLLVTVVVLVADDYGRPVAVYVTEATLLFLLAEVTLIYTGTLSLLAAGVAVLGLTTAVMGIRLERRRGTVPTERSRRQVTVDALFVASLVALVAVLVYGLFPTTLVVDGRLTNVFAHGVGFLFGAALATGTALLERV</sequence>
<evidence type="ECO:0000313" key="2">
    <source>
        <dbReference type="EMBL" id="SFL50198.1"/>
    </source>
</evidence>
<keyword evidence="1" id="KW-0812">Transmembrane</keyword>
<dbReference type="STRING" id="553466.SAMN04487950_4016"/>
<dbReference type="EMBL" id="FOTC01000007">
    <property type="protein sequence ID" value="SFL50198.1"/>
    <property type="molecule type" value="Genomic_DNA"/>
</dbReference>
<feature type="transmembrane region" description="Helical" evidence="1">
    <location>
        <begin position="266"/>
        <end position="286"/>
    </location>
</feature>
<feature type="transmembrane region" description="Helical" evidence="1">
    <location>
        <begin position="331"/>
        <end position="350"/>
    </location>
</feature>
<feature type="transmembrane region" description="Helical" evidence="1">
    <location>
        <begin position="200"/>
        <end position="219"/>
    </location>
</feature>
<accession>A0A1I4I710</accession>
<organism evidence="2 3">
    <name type="scientific">Halogranum rubrum</name>
    <dbReference type="NCBI Taxonomy" id="553466"/>
    <lineage>
        <taxon>Archaea</taxon>
        <taxon>Methanobacteriati</taxon>
        <taxon>Methanobacteriota</taxon>
        <taxon>Stenosarchaea group</taxon>
        <taxon>Halobacteria</taxon>
        <taxon>Halobacteriales</taxon>
        <taxon>Haloferacaceae</taxon>
    </lineage>
</organism>
<dbReference type="Proteomes" id="UP000199607">
    <property type="component" value="Unassembled WGS sequence"/>
</dbReference>